<feature type="compositionally biased region" description="Low complexity" evidence="7">
    <location>
        <begin position="15"/>
        <end position="35"/>
    </location>
</feature>
<evidence type="ECO:0000259" key="9">
    <source>
        <dbReference type="Pfam" id="PF09402"/>
    </source>
</evidence>
<dbReference type="InterPro" id="IPR018996">
    <property type="entry name" value="Man1/Src1-like_C"/>
</dbReference>
<dbReference type="Gene3D" id="1.10.10.1180">
    <property type="entry name" value="MAN1, winged-helix domain"/>
    <property type="match status" value="1"/>
</dbReference>
<dbReference type="EMBL" id="LVLJ01002916">
    <property type="protein sequence ID" value="OAE23192.1"/>
    <property type="molecule type" value="Genomic_DNA"/>
</dbReference>
<dbReference type="GO" id="GO:0003682">
    <property type="term" value="F:chromatin binding"/>
    <property type="evidence" value="ECO:0007669"/>
    <property type="project" value="InterPro"/>
</dbReference>
<keyword evidence="3 8" id="KW-0812">Transmembrane</keyword>
<keyword evidence="11" id="KW-1185">Reference proteome</keyword>
<keyword evidence="4 8" id="KW-1133">Transmembrane helix</keyword>
<dbReference type="AlphaFoldDB" id="A0A176VS85"/>
<comment type="caution">
    <text evidence="10">The sequence shown here is derived from an EMBL/GenBank/DDBJ whole genome shotgun (WGS) entry which is preliminary data.</text>
</comment>
<feature type="region of interest" description="Disordered" evidence="7">
    <location>
        <begin position="15"/>
        <end position="52"/>
    </location>
</feature>
<evidence type="ECO:0000256" key="1">
    <source>
        <dbReference type="ARBA" id="ARBA00004540"/>
    </source>
</evidence>
<dbReference type="Proteomes" id="UP000077202">
    <property type="component" value="Unassembled WGS sequence"/>
</dbReference>
<dbReference type="GO" id="GO:0005637">
    <property type="term" value="C:nuclear inner membrane"/>
    <property type="evidence" value="ECO:0007669"/>
    <property type="project" value="UniProtKB-SubCell"/>
</dbReference>
<evidence type="ECO:0000256" key="3">
    <source>
        <dbReference type="ARBA" id="ARBA00022692"/>
    </source>
</evidence>
<keyword evidence="2" id="KW-0597">Phosphoprotein</keyword>
<evidence type="ECO:0000256" key="6">
    <source>
        <dbReference type="ARBA" id="ARBA00023242"/>
    </source>
</evidence>
<evidence type="ECO:0000313" key="10">
    <source>
        <dbReference type="EMBL" id="OAE23192.1"/>
    </source>
</evidence>
<proteinExistence type="predicted"/>
<accession>A0A176VS85</accession>
<dbReference type="InterPro" id="IPR036291">
    <property type="entry name" value="NAD(P)-bd_dom_sf"/>
</dbReference>
<organism evidence="10 11">
    <name type="scientific">Marchantia polymorpha subsp. ruderalis</name>
    <dbReference type="NCBI Taxonomy" id="1480154"/>
    <lineage>
        <taxon>Eukaryota</taxon>
        <taxon>Viridiplantae</taxon>
        <taxon>Streptophyta</taxon>
        <taxon>Embryophyta</taxon>
        <taxon>Marchantiophyta</taxon>
        <taxon>Marchantiopsida</taxon>
        <taxon>Marchantiidae</taxon>
        <taxon>Marchantiales</taxon>
        <taxon>Marchantiaceae</taxon>
        <taxon>Marchantia</taxon>
    </lineage>
</organism>
<feature type="transmembrane region" description="Helical" evidence="8">
    <location>
        <begin position="308"/>
        <end position="329"/>
    </location>
</feature>
<comment type="subcellular location">
    <subcellularLocation>
        <location evidence="1">Nucleus inner membrane</location>
    </subcellularLocation>
</comment>
<evidence type="ECO:0000256" key="7">
    <source>
        <dbReference type="SAM" id="MobiDB-lite"/>
    </source>
</evidence>
<dbReference type="PANTHER" id="PTHR47808:SF2">
    <property type="entry name" value="LEM DOMAIN-CONTAINING PROTEIN 2"/>
    <property type="match status" value="1"/>
</dbReference>
<feature type="domain" description="Man1/Src1-like C-terminal" evidence="9">
    <location>
        <begin position="63"/>
        <end position="418"/>
    </location>
</feature>
<keyword evidence="5 8" id="KW-0472">Membrane</keyword>
<sequence>MMGSSAVENVGSVSSVSASLSRRPALSPTSATTTPKKIKRSSKQSSAKTKAAESLTVQEQVRQLLAIAVVAVLVACSGFKSVEWAKQQLKPFCDSSDEAADPATNNCLPCPSNGYCQGGGLECLAGFKRVGKKCAPDKEIDRTAKKLVRLFSLLIFVYLGGNENENERNQNHQDFVDFIFSRMTLFIQCLLGMQMPSLVDELEVYATAIKKHICGAAARSLCDGATGSIWFSEADVLENLKREGLEEQLGIDETFYLVWEKTAALARDDTIVIQDDLQGKREFHCPRDLAQGYKSVGCLTKELLWENVIFLFFLSPVIVFVGSFAINYLRRRKLNSRAEELYLEVCEALEEKALEAKETQGESWAVVSRMRDHLLSTIERKDVALWKQVERMVQEDSRIDQYQKKVKGEMKIVWEWQGSSSLSLTNLASERIIPGYGGGMSSAKAALESDTRVLAFEVGRKHGIRVNTISAGPLRSRAAKAIGFI</sequence>
<dbReference type="Pfam" id="PF09402">
    <property type="entry name" value="MSC"/>
    <property type="match status" value="1"/>
</dbReference>
<dbReference type="Gene3D" id="3.40.50.720">
    <property type="entry name" value="NAD(P)-binding Rossmann-like Domain"/>
    <property type="match status" value="1"/>
</dbReference>
<dbReference type="SUPFAM" id="SSF51735">
    <property type="entry name" value="NAD(P)-binding Rossmann-fold domains"/>
    <property type="match status" value="1"/>
</dbReference>
<evidence type="ECO:0000256" key="2">
    <source>
        <dbReference type="ARBA" id="ARBA00022553"/>
    </source>
</evidence>
<dbReference type="GO" id="GO:0005783">
    <property type="term" value="C:endoplasmic reticulum"/>
    <property type="evidence" value="ECO:0007669"/>
    <property type="project" value="TreeGrafter"/>
</dbReference>
<dbReference type="GO" id="GO:0071763">
    <property type="term" value="P:nuclear membrane organization"/>
    <property type="evidence" value="ECO:0007669"/>
    <property type="project" value="TreeGrafter"/>
</dbReference>
<evidence type="ECO:0000256" key="5">
    <source>
        <dbReference type="ARBA" id="ARBA00023136"/>
    </source>
</evidence>
<name>A0A176VS85_MARPO</name>
<dbReference type="GO" id="GO:0034399">
    <property type="term" value="C:nuclear periphery"/>
    <property type="evidence" value="ECO:0007669"/>
    <property type="project" value="TreeGrafter"/>
</dbReference>
<protein>
    <recommendedName>
        <fullName evidence="9">Man1/Src1-like C-terminal domain-containing protein</fullName>
    </recommendedName>
</protein>
<gene>
    <name evidence="10" type="ORF">AXG93_1630s1070</name>
</gene>
<dbReference type="PANTHER" id="PTHR47808">
    <property type="entry name" value="INNER NUCLEAR MEMBRANE PROTEIN HEH2-RELATED"/>
    <property type="match status" value="1"/>
</dbReference>
<keyword evidence="6" id="KW-0539">Nucleus</keyword>
<evidence type="ECO:0000256" key="8">
    <source>
        <dbReference type="SAM" id="Phobius"/>
    </source>
</evidence>
<reference evidence="10" key="1">
    <citation type="submission" date="2016-03" db="EMBL/GenBank/DDBJ databases">
        <title>Mechanisms controlling the formation of the plant cell surface in tip-growing cells are functionally conserved among land plants.</title>
        <authorList>
            <person name="Honkanen S."/>
            <person name="Jones V.A."/>
            <person name="Morieri G."/>
            <person name="Champion C."/>
            <person name="Hetherington A.J."/>
            <person name="Kelly S."/>
            <person name="Saint-Marcoux D."/>
            <person name="Proust H."/>
            <person name="Prescott H."/>
            <person name="Dolan L."/>
        </authorList>
    </citation>
    <scope>NUCLEOTIDE SEQUENCE [LARGE SCALE GENOMIC DNA]</scope>
    <source>
        <tissue evidence="10">Whole gametophyte</tissue>
    </source>
</reference>
<feature type="compositionally biased region" description="Low complexity" evidence="7">
    <location>
        <begin position="43"/>
        <end position="52"/>
    </location>
</feature>
<evidence type="ECO:0000313" key="11">
    <source>
        <dbReference type="Proteomes" id="UP000077202"/>
    </source>
</evidence>
<dbReference type="InterPro" id="IPR041885">
    <property type="entry name" value="MAN1_winged_helix_dom"/>
</dbReference>
<dbReference type="InterPro" id="IPR044780">
    <property type="entry name" value="Heh2/Src1"/>
</dbReference>
<evidence type="ECO:0000256" key="4">
    <source>
        <dbReference type="ARBA" id="ARBA00022989"/>
    </source>
</evidence>